<dbReference type="Proteomes" id="UP001152795">
    <property type="component" value="Unassembled WGS sequence"/>
</dbReference>
<accession>A0A6S7JIB3</accession>
<comment type="cofactor">
    <cofactor evidence="1 7">
        <name>pyridoxal 5'-phosphate</name>
        <dbReference type="ChEBI" id="CHEBI:597326"/>
    </cofactor>
</comment>
<reference evidence="8" key="1">
    <citation type="submission" date="2020-04" db="EMBL/GenBank/DDBJ databases">
        <authorList>
            <person name="Alioto T."/>
            <person name="Alioto T."/>
            <person name="Gomez Garrido J."/>
        </authorList>
    </citation>
    <scope>NUCLEOTIDE SEQUENCE</scope>
    <source>
        <strain evidence="8">A484AB</strain>
    </source>
</reference>
<evidence type="ECO:0000256" key="5">
    <source>
        <dbReference type="ARBA" id="ARBA00022898"/>
    </source>
</evidence>
<dbReference type="PANTHER" id="PTHR11468:SF13">
    <property type="entry name" value="GLYCOGEN PHOSPHORYLASE"/>
    <property type="match status" value="1"/>
</dbReference>
<dbReference type="GO" id="GO:0030170">
    <property type="term" value="F:pyridoxal phosphate binding"/>
    <property type="evidence" value="ECO:0007669"/>
    <property type="project" value="TreeGrafter"/>
</dbReference>
<keyword evidence="6 7" id="KW-0119">Carbohydrate metabolism</keyword>
<protein>
    <recommendedName>
        <fullName evidence="7">Alpha-1,4 glucan phosphorylase</fullName>
        <ecNumber evidence="7">2.4.1.1</ecNumber>
    </recommendedName>
</protein>
<dbReference type="GO" id="GO:0005980">
    <property type="term" value="P:glycogen catabolic process"/>
    <property type="evidence" value="ECO:0007669"/>
    <property type="project" value="TreeGrafter"/>
</dbReference>
<dbReference type="FunFam" id="3.40.50.2000:FF:000153">
    <property type="entry name" value="Alpha-1,4 glucan phosphorylase"/>
    <property type="match status" value="1"/>
</dbReference>
<dbReference type="PANTHER" id="PTHR11468">
    <property type="entry name" value="GLYCOGEN PHOSPHORYLASE"/>
    <property type="match status" value="1"/>
</dbReference>
<comment type="catalytic activity">
    <reaction evidence="7">
        <text>[(1-&gt;4)-alpha-D-glucosyl](n) + phosphate = [(1-&gt;4)-alpha-D-glucosyl](n-1) + alpha-D-glucose 1-phosphate</text>
        <dbReference type="Rhea" id="RHEA:41732"/>
        <dbReference type="Rhea" id="RHEA-COMP:9584"/>
        <dbReference type="Rhea" id="RHEA-COMP:9586"/>
        <dbReference type="ChEBI" id="CHEBI:15444"/>
        <dbReference type="ChEBI" id="CHEBI:43474"/>
        <dbReference type="ChEBI" id="CHEBI:58601"/>
        <dbReference type="EC" id="2.4.1.1"/>
    </reaction>
</comment>
<comment type="similarity">
    <text evidence="2 7">Belongs to the glycogen phosphorylase family.</text>
</comment>
<keyword evidence="4 7" id="KW-0808">Transferase</keyword>
<dbReference type="AlphaFoldDB" id="A0A6S7JIB3"/>
<evidence type="ECO:0000256" key="3">
    <source>
        <dbReference type="ARBA" id="ARBA00022676"/>
    </source>
</evidence>
<proteinExistence type="inferred from homology"/>
<dbReference type="GO" id="GO:0008184">
    <property type="term" value="F:glycogen phosphorylase activity"/>
    <property type="evidence" value="ECO:0007669"/>
    <property type="project" value="InterPro"/>
</dbReference>
<dbReference type="SUPFAM" id="SSF53756">
    <property type="entry name" value="UDP-Glycosyltransferase/glycogen phosphorylase"/>
    <property type="match status" value="1"/>
</dbReference>
<evidence type="ECO:0000256" key="4">
    <source>
        <dbReference type="ARBA" id="ARBA00022679"/>
    </source>
</evidence>
<keyword evidence="5 7" id="KW-0663">Pyridoxal phosphate</keyword>
<organism evidence="8 9">
    <name type="scientific">Paramuricea clavata</name>
    <name type="common">Red gorgonian</name>
    <name type="synonym">Violescent sea-whip</name>
    <dbReference type="NCBI Taxonomy" id="317549"/>
    <lineage>
        <taxon>Eukaryota</taxon>
        <taxon>Metazoa</taxon>
        <taxon>Cnidaria</taxon>
        <taxon>Anthozoa</taxon>
        <taxon>Octocorallia</taxon>
        <taxon>Malacalcyonacea</taxon>
        <taxon>Plexauridae</taxon>
        <taxon>Paramuricea</taxon>
    </lineage>
</organism>
<comment type="function">
    <text evidence="7">Allosteric enzyme that catalyzes the rate-limiting step in glycogen catabolism, the phosphorolytic cleavage of glycogen to produce glucose-1-phosphate, and plays a central role in maintaining cellular and organismal glucose homeostasis.</text>
</comment>
<keyword evidence="9" id="KW-1185">Reference proteome</keyword>
<comment type="caution">
    <text evidence="8">The sequence shown here is derived from an EMBL/GenBank/DDBJ whole genome shotgun (WGS) entry which is preliminary data.</text>
</comment>
<dbReference type="InterPro" id="IPR000811">
    <property type="entry name" value="Glyco_trans_35"/>
</dbReference>
<dbReference type="GO" id="GO:0005737">
    <property type="term" value="C:cytoplasm"/>
    <property type="evidence" value="ECO:0007669"/>
    <property type="project" value="TreeGrafter"/>
</dbReference>
<dbReference type="EMBL" id="CACRXK020015685">
    <property type="protein sequence ID" value="CAB4028740.1"/>
    <property type="molecule type" value="Genomic_DNA"/>
</dbReference>
<evidence type="ECO:0000256" key="6">
    <source>
        <dbReference type="ARBA" id="ARBA00023277"/>
    </source>
</evidence>
<dbReference type="Pfam" id="PF00343">
    <property type="entry name" value="Phosphorylase"/>
    <property type="match status" value="1"/>
</dbReference>
<gene>
    <name evidence="8" type="ORF">PACLA_8A011722</name>
</gene>
<feature type="non-terminal residue" evidence="8">
    <location>
        <position position="551"/>
    </location>
</feature>
<sequence length="551" mass="63618">NGGLGRLAACFLDSLATQGYAAYGYGIRYEYGIFTQTINEKGEQVEIPDHWLEHGNHWEKSRPEYLLPVHFYGRLESDAKGYHYKWVDTDTVYAMPYDVPIPGYMNNTVNTMRLWSAKAQKGFDLNYFQGGDYIGAVLNRNNAENISRVLYPNDNFFVGKELRLKQEYFLVSATLQDIIRRYKTSQYGSRELVRKSFQNFPDKVAIQLNDTHPSLAIPELMRVFMDEEGLSWDEVWDDILLYEKFGRRINMQYSLYKKLHDSRGTIMKNRTRVWRNIYIIIILPNTTFLFAKVRISSIHSWLLVGESSLFNVLRVFDFKKGSATISLTFRTKPSSSVVEKLLTPTRPKLVDKIFVCSLELAGWRAKISHVPASRRRAFRTLRAVLICRSHTPPMNDRTFSLSISCKASFNSRRAPARKRRRALIKESLFPTFFNMPRAKGSSAIFCSDTVPRSFRHGDSTALVFDSLMDCGVFHEFHLYGKHFRLNRLHNFYFRLSQLFHVYRLIRIDAFGASETLVRIATEGWISALGHLILVTPRLLGSPYSLCIATGS</sequence>
<name>A0A6S7JIB3_PARCT</name>
<evidence type="ECO:0000256" key="2">
    <source>
        <dbReference type="ARBA" id="ARBA00006047"/>
    </source>
</evidence>
<dbReference type="Gene3D" id="3.40.50.2000">
    <property type="entry name" value="Glycogen Phosphorylase B"/>
    <property type="match status" value="1"/>
</dbReference>
<dbReference type="OrthoDB" id="9215500at2759"/>
<evidence type="ECO:0000256" key="1">
    <source>
        <dbReference type="ARBA" id="ARBA00001933"/>
    </source>
</evidence>
<evidence type="ECO:0000313" key="9">
    <source>
        <dbReference type="Proteomes" id="UP001152795"/>
    </source>
</evidence>
<feature type="non-terminal residue" evidence="8">
    <location>
        <position position="1"/>
    </location>
</feature>
<keyword evidence="3 7" id="KW-0328">Glycosyltransferase</keyword>
<evidence type="ECO:0000256" key="7">
    <source>
        <dbReference type="RuleBase" id="RU000587"/>
    </source>
</evidence>
<evidence type="ECO:0000313" key="8">
    <source>
        <dbReference type="EMBL" id="CAB4028740.1"/>
    </source>
</evidence>
<dbReference type="EC" id="2.4.1.1" evidence="7"/>